<evidence type="ECO:0000256" key="5">
    <source>
        <dbReference type="ARBA" id="ARBA00022803"/>
    </source>
</evidence>
<dbReference type="PANTHER" id="PTHR46208">
    <property type="entry name" value="MITOCHONDRIAL IMPORT RECEPTOR SUBUNIT TOM70"/>
    <property type="match status" value="1"/>
</dbReference>
<feature type="repeat" description="TPR" evidence="10">
    <location>
        <begin position="430"/>
        <end position="463"/>
    </location>
</feature>
<dbReference type="EMBL" id="NHYE01005513">
    <property type="protein sequence ID" value="PPQ71166.1"/>
    <property type="molecule type" value="Genomic_DNA"/>
</dbReference>
<keyword evidence="7" id="KW-0496">Mitochondrion</keyword>
<proteinExistence type="inferred from homology"/>
<dbReference type="AlphaFoldDB" id="A0A409VY35"/>
<feature type="region of interest" description="Disordered" evidence="11">
    <location>
        <begin position="47"/>
        <end position="107"/>
    </location>
</feature>
<evidence type="ECO:0000313" key="13">
    <source>
        <dbReference type="Proteomes" id="UP000284706"/>
    </source>
</evidence>
<reference evidence="12 13" key="1">
    <citation type="journal article" date="2018" name="Evol. Lett.">
        <title>Horizontal gene cluster transfer increased hallucinogenic mushroom diversity.</title>
        <authorList>
            <person name="Reynolds H.T."/>
            <person name="Vijayakumar V."/>
            <person name="Gluck-Thaler E."/>
            <person name="Korotkin H.B."/>
            <person name="Matheny P.B."/>
            <person name="Slot J.C."/>
        </authorList>
    </citation>
    <scope>NUCLEOTIDE SEQUENCE [LARGE SCALE GENOMIC DNA]</scope>
    <source>
        <strain evidence="12 13">SRW20</strain>
    </source>
</reference>
<dbReference type="InterPro" id="IPR011990">
    <property type="entry name" value="TPR-like_helical_dom_sf"/>
</dbReference>
<evidence type="ECO:0000256" key="2">
    <source>
        <dbReference type="ARBA" id="ARBA00022692"/>
    </source>
</evidence>
<dbReference type="PANTHER" id="PTHR46208:SF1">
    <property type="entry name" value="MITOCHONDRIAL IMPORT RECEPTOR SUBUNIT TOM70"/>
    <property type="match status" value="1"/>
</dbReference>
<feature type="compositionally biased region" description="Basic residues" evidence="11">
    <location>
        <begin position="66"/>
        <end position="82"/>
    </location>
</feature>
<evidence type="ECO:0000256" key="6">
    <source>
        <dbReference type="ARBA" id="ARBA00022989"/>
    </source>
</evidence>
<name>A0A409VY35_9AGAR</name>
<dbReference type="GO" id="GO:0030943">
    <property type="term" value="F:mitochondrion targeting sequence binding"/>
    <property type="evidence" value="ECO:0007669"/>
    <property type="project" value="TreeGrafter"/>
</dbReference>
<dbReference type="OrthoDB" id="2942533at2759"/>
<dbReference type="GO" id="GO:0008320">
    <property type="term" value="F:protein transmembrane transporter activity"/>
    <property type="evidence" value="ECO:0007669"/>
    <property type="project" value="TreeGrafter"/>
</dbReference>
<evidence type="ECO:0000256" key="9">
    <source>
        <dbReference type="ARBA" id="ARBA00038030"/>
    </source>
</evidence>
<evidence type="ECO:0000256" key="7">
    <source>
        <dbReference type="ARBA" id="ARBA00023128"/>
    </source>
</evidence>
<evidence type="ECO:0000256" key="1">
    <source>
        <dbReference type="ARBA" id="ARBA00004572"/>
    </source>
</evidence>
<comment type="caution">
    <text evidence="12">The sequence shown here is derived from an EMBL/GenBank/DDBJ whole genome shotgun (WGS) entry which is preliminary data.</text>
</comment>
<evidence type="ECO:0000256" key="11">
    <source>
        <dbReference type="SAM" id="MobiDB-lite"/>
    </source>
</evidence>
<feature type="repeat" description="TPR" evidence="10">
    <location>
        <begin position="464"/>
        <end position="497"/>
    </location>
</feature>
<accession>A0A409VY35</accession>
<dbReference type="GO" id="GO:0005741">
    <property type="term" value="C:mitochondrial outer membrane"/>
    <property type="evidence" value="ECO:0007669"/>
    <property type="project" value="UniProtKB-SubCell"/>
</dbReference>
<comment type="similarity">
    <text evidence="9">Belongs to the Tom70 family.</text>
</comment>
<organism evidence="12 13">
    <name type="scientific">Gymnopilus dilepis</name>
    <dbReference type="NCBI Taxonomy" id="231916"/>
    <lineage>
        <taxon>Eukaryota</taxon>
        <taxon>Fungi</taxon>
        <taxon>Dikarya</taxon>
        <taxon>Basidiomycota</taxon>
        <taxon>Agaricomycotina</taxon>
        <taxon>Agaricomycetes</taxon>
        <taxon>Agaricomycetidae</taxon>
        <taxon>Agaricales</taxon>
        <taxon>Agaricineae</taxon>
        <taxon>Hymenogastraceae</taxon>
        <taxon>Gymnopilus</taxon>
    </lineage>
</organism>
<dbReference type="GO" id="GO:0045039">
    <property type="term" value="P:protein insertion into mitochondrial inner membrane"/>
    <property type="evidence" value="ECO:0007669"/>
    <property type="project" value="TreeGrafter"/>
</dbReference>
<keyword evidence="2" id="KW-0812">Transmembrane</keyword>
<dbReference type="PROSITE" id="PS50005">
    <property type="entry name" value="TPR"/>
    <property type="match status" value="5"/>
</dbReference>
<dbReference type="Pfam" id="PF13432">
    <property type="entry name" value="TPR_16"/>
    <property type="match status" value="1"/>
</dbReference>
<feature type="repeat" description="TPR" evidence="10">
    <location>
        <begin position="362"/>
        <end position="395"/>
    </location>
</feature>
<protein>
    <recommendedName>
        <fullName evidence="14">ADP/ATP carrier receptor</fullName>
    </recommendedName>
</protein>
<feature type="compositionally biased region" description="Basic and acidic residues" evidence="11">
    <location>
        <begin position="92"/>
        <end position="107"/>
    </location>
</feature>
<evidence type="ECO:0000256" key="4">
    <source>
        <dbReference type="ARBA" id="ARBA00022787"/>
    </source>
</evidence>
<keyword evidence="6" id="KW-1133">Transmembrane helix</keyword>
<feature type="repeat" description="TPR" evidence="10">
    <location>
        <begin position="396"/>
        <end position="429"/>
    </location>
</feature>
<keyword evidence="3" id="KW-0677">Repeat</keyword>
<dbReference type="Gene3D" id="1.25.40.10">
    <property type="entry name" value="Tetratricopeptide repeat domain"/>
    <property type="match status" value="2"/>
</dbReference>
<evidence type="ECO:0000256" key="10">
    <source>
        <dbReference type="PROSITE-ProRule" id="PRU00339"/>
    </source>
</evidence>
<feature type="repeat" description="TPR" evidence="10">
    <location>
        <begin position="127"/>
        <end position="160"/>
    </location>
</feature>
<dbReference type="STRING" id="231916.A0A409VY35"/>
<comment type="subcellular location">
    <subcellularLocation>
        <location evidence="1">Mitochondrion outer membrane</location>
        <topology evidence="1">Single-pass membrane protein</topology>
    </subcellularLocation>
</comment>
<keyword evidence="4" id="KW-1000">Mitochondrion outer membrane</keyword>
<evidence type="ECO:0000256" key="8">
    <source>
        <dbReference type="ARBA" id="ARBA00023136"/>
    </source>
</evidence>
<dbReference type="FunCoup" id="A0A409VY35">
    <property type="interactions" value="291"/>
</dbReference>
<evidence type="ECO:0000256" key="3">
    <source>
        <dbReference type="ARBA" id="ARBA00022737"/>
    </source>
</evidence>
<dbReference type="SMART" id="SM00028">
    <property type="entry name" value="TPR"/>
    <property type="match status" value="10"/>
</dbReference>
<gene>
    <name evidence="12" type="ORF">CVT26_011027</name>
</gene>
<keyword evidence="13" id="KW-1185">Reference proteome</keyword>
<dbReference type="InParanoid" id="A0A409VY35"/>
<keyword evidence="8" id="KW-0472">Membrane</keyword>
<evidence type="ECO:0000313" key="12">
    <source>
        <dbReference type="EMBL" id="PPQ71166.1"/>
    </source>
</evidence>
<dbReference type="Proteomes" id="UP000284706">
    <property type="component" value="Unassembled WGS sequence"/>
</dbReference>
<dbReference type="InterPro" id="IPR019734">
    <property type="entry name" value="TPR_rpt"/>
</dbReference>
<dbReference type="Pfam" id="PF13414">
    <property type="entry name" value="TPR_11"/>
    <property type="match status" value="1"/>
</dbReference>
<evidence type="ECO:0008006" key="14">
    <source>
        <dbReference type="Google" id="ProtNLM"/>
    </source>
</evidence>
<dbReference type="SUPFAM" id="SSF48452">
    <property type="entry name" value="TPR-like"/>
    <property type="match status" value="1"/>
</dbReference>
<dbReference type="GO" id="GO:0030150">
    <property type="term" value="P:protein import into mitochondrial matrix"/>
    <property type="evidence" value="ECO:0007669"/>
    <property type="project" value="TreeGrafter"/>
</dbReference>
<keyword evidence="5 10" id="KW-0802">TPR repeat</keyword>
<sequence>MPPLHVPENTSPTVLERVTDFVSEHKKTIVIAAAAVAVAGVGVAYYASTSKPPSTGDAGETSKPGKDKKKKTGSKGAKKTGKKVGDSDGPILEERKPKVEETKDGDYEKLSAEEIASLPAEERTKIATSLKAKGNAAYQARDFVGAADLYTRAIQISPTPEPVFYSNRAACYVNFSPPQLEKVIEDCDAALALDSKYVKALNRRAMACEGLGRLEEALRDFTAATILDKFQNQTTAAAVERVLKTLATGKAAEITKEREPRLPSFTFISAYFAAFRPRPHPTLPENPSQGDQTLLLALQALDAADYAHAVTLINESLEQGISFEQGRAEALNLRGTFKFLMGEIAGAKEDLEESVKVVPTFTQSLVKIASVHMEQGDPKEAFEAFNKAESINPADPDIWYHRGQVLFIMNEFKEAAENYTKSSELDDTFVFSHIQLAVAQYKMGELAKSMATFRKTLRMFPNRSEPSNYYGELLLDQGRFEDAVEKFDKAIELEKTKNPPNVLPLVNRGLALYQWKQDIGAAERCCHEALRIDPECEAAVATLAQLSLQQSKIPEAVKMFERQAELARSEPELVNALTYQYATQAQVDFLHRYPDMAAQLSAIAQGMMAGQ</sequence>